<evidence type="ECO:0000259" key="4">
    <source>
        <dbReference type="PROSITE" id="PS50937"/>
    </source>
</evidence>
<dbReference type="GO" id="GO:0003700">
    <property type="term" value="F:DNA-binding transcription factor activity"/>
    <property type="evidence" value="ECO:0007669"/>
    <property type="project" value="InterPro"/>
</dbReference>
<evidence type="ECO:0000313" key="5">
    <source>
        <dbReference type="EMBL" id="GGK32660.1"/>
    </source>
</evidence>
<dbReference type="EMBL" id="BMMW01000001">
    <property type="protein sequence ID" value="GGK32660.1"/>
    <property type="molecule type" value="Genomic_DNA"/>
</dbReference>
<protein>
    <submittedName>
        <fullName evidence="5">MerR family transcriptional regulator</fullName>
    </submittedName>
</protein>
<dbReference type="GO" id="GO:0003677">
    <property type="term" value="F:DNA binding"/>
    <property type="evidence" value="ECO:0007669"/>
    <property type="project" value="UniProtKB-KW"/>
</dbReference>
<comment type="caution">
    <text evidence="5">The sequence shown here is derived from an EMBL/GenBank/DDBJ whole genome shotgun (WGS) entry which is preliminary data.</text>
</comment>
<reference evidence="5" key="1">
    <citation type="journal article" date="2014" name="Int. J. Syst. Evol. Microbiol.">
        <title>Complete genome sequence of Corynebacterium casei LMG S-19264T (=DSM 44701T), isolated from a smear-ripened cheese.</title>
        <authorList>
            <consortium name="US DOE Joint Genome Institute (JGI-PGF)"/>
            <person name="Walter F."/>
            <person name="Albersmeier A."/>
            <person name="Kalinowski J."/>
            <person name="Ruckert C."/>
        </authorList>
    </citation>
    <scope>NUCLEOTIDE SEQUENCE</scope>
    <source>
        <strain evidence="5">CGMCC 4.7278</strain>
    </source>
</reference>
<evidence type="ECO:0000256" key="2">
    <source>
        <dbReference type="ARBA" id="ARBA00023125"/>
    </source>
</evidence>
<keyword evidence="2" id="KW-0238">DNA-binding</keyword>
<evidence type="ECO:0000313" key="6">
    <source>
        <dbReference type="Proteomes" id="UP000612956"/>
    </source>
</evidence>
<proteinExistence type="predicted"/>
<keyword evidence="3" id="KW-0804">Transcription</keyword>
<keyword evidence="6" id="KW-1185">Reference proteome</keyword>
<keyword evidence="1" id="KW-0805">Transcription regulation</keyword>
<name>A0A917V3Q9_9NOCA</name>
<dbReference type="Gene3D" id="1.10.1660.10">
    <property type="match status" value="1"/>
</dbReference>
<dbReference type="SUPFAM" id="SSF46955">
    <property type="entry name" value="Putative DNA-binding domain"/>
    <property type="match status" value="1"/>
</dbReference>
<dbReference type="SMART" id="SM00422">
    <property type="entry name" value="HTH_MERR"/>
    <property type="match status" value="1"/>
</dbReference>
<evidence type="ECO:0000256" key="3">
    <source>
        <dbReference type="ARBA" id="ARBA00023163"/>
    </source>
</evidence>
<dbReference type="Pfam" id="PF13411">
    <property type="entry name" value="MerR_1"/>
    <property type="match status" value="1"/>
</dbReference>
<gene>
    <name evidence="5" type="ORF">GCM10011591_00470</name>
</gene>
<dbReference type="InterPro" id="IPR000551">
    <property type="entry name" value="MerR-type_HTH_dom"/>
</dbReference>
<reference evidence="5" key="2">
    <citation type="submission" date="2020-09" db="EMBL/GenBank/DDBJ databases">
        <authorList>
            <person name="Sun Q."/>
            <person name="Zhou Y."/>
        </authorList>
    </citation>
    <scope>NUCLEOTIDE SEQUENCE</scope>
    <source>
        <strain evidence="5">CGMCC 4.7278</strain>
    </source>
</reference>
<dbReference type="PRINTS" id="PR00040">
    <property type="entry name" value="HTHMERR"/>
</dbReference>
<dbReference type="AlphaFoldDB" id="A0A917V3Q9"/>
<dbReference type="PANTHER" id="PTHR30204:SF94">
    <property type="entry name" value="HEAVY METAL-DEPENDENT TRANSCRIPTIONAL REGULATOR HI_0293-RELATED"/>
    <property type="match status" value="1"/>
</dbReference>
<evidence type="ECO:0000256" key="1">
    <source>
        <dbReference type="ARBA" id="ARBA00023015"/>
    </source>
</evidence>
<dbReference type="Proteomes" id="UP000612956">
    <property type="component" value="Unassembled WGS sequence"/>
</dbReference>
<organism evidence="5 6">
    <name type="scientific">Nocardia camponoti</name>
    <dbReference type="NCBI Taxonomy" id="1616106"/>
    <lineage>
        <taxon>Bacteria</taxon>
        <taxon>Bacillati</taxon>
        <taxon>Actinomycetota</taxon>
        <taxon>Actinomycetes</taxon>
        <taxon>Mycobacteriales</taxon>
        <taxon>Nocardiaceae</taxon>
        <taxon>Nocardia</taxon>
    </lineage>
</organism>
<accession>A0A917V3Q9</accession>
<dbReference type="InterPro" id="IPR009061">
    <property type="entry name" value="DNA-bd_dom_put_sf"/>
</dbReference>
<sequence>MRIGQVARATGTTTRALRYYEQKGLLTANRTTAGYREYGDEAVTRVRNIRELQSVGFTIDDIRLFTGLLDRPVPTTFTVVNTEVCGTAMHIAQRRLRAMGERIERLAALYDELARRLDVPPLSVGTD</sequence>
<dbReference type="InterPro" id="IPR047057">
    <property type="entry name" value="MerR_fam"/>
</dbReference>
<dbReference type="PANTHER" id="PTHR30204">
    <property type="entry name" value="REDOX-CYCLING DRUG-SENSING TRANSCRIPTIONAL ACTIVATOR SOXR"/>
    <property type="match status" value="1"/>
</dbReference>
<feature type="domain" description="HTH merR-type" evidence="4">
    <location>
        <begin position="1"/>
        <end position="68"/>
    </location>
</feature>
<dbReference type="RefSeq" id="WP_188826671.1">
    <property type="nucleotide sequence ID" value="NZ_BMMW01000001.1"/>
</dbReference>
<dbReference type="PROSITE" id="PS50937">
    <property type="entry name" value="HTH_MERR_2"/>
    <property type="match status" value="1"/>
</dbReference>